<evidence type="ECO:0000313" key="1">
    <source>
        <dbReference type="EMBL" id="GFU21679.1"/>
    </source>
</evidence>
<dbReference type="Proteomes" id="UP000887013">
    <property type="component" value="Unassembled WGS sequence"/>
</dbReference>
<organism evidence="1 2">
    <name type="scientific">Nephila pilipes</name>
    <name type="common">Giant wood spider</name>
    <name type="synonym">Nephila maculata</name>
    <dbReference type="NCBI Taxonomy" id="299642"/>
    <lineage>
        <taxon>Eukaryota</taxon>
        <taxon>Metazoa</taxon>
        <taxon>Ecdysozoa</taxon>
        <taxon>Arthropoda</taxon>
        <taxon>Chelicerata</taxon>
        <taxon>Arachnida</taxon>
        <taxon>Araneae</taxon>
        <taxon>Araneomorphae</taxon>
        <taxon>Entelegynae</taxon>
        <taxon>Araneoidea</taxon>
        <taxon>Nephilidae</taxon>
        <taxon>Nephila</taxon>
    </lineage>
</organism>
<comment type="caution">
    <text evidence="1">The sequence shown here is derived from an EMBL/GenBank/DDBJ whole genome shotgun (WGS) entry which is preliminary data.</text>
</comment>
<protein>
    <submittedName>
        <fullName evidence="1">Uncharacterized protein</fullName>
    </submittedName>
</protein>
<dbReference type="EMBL" id="BMAW01031551">
    <property type="protein sequence ID" value="GFU21679.1"/>
    <property type="molecule type" value="Genomic_DNA"/>
</dbReference>
<accession>A0A8X6QDY4</accession>
<sequence>MGTELIGQCAAARERLGQESNRLMGTMAVRMLCLVRFRNRKEGSGMSWISEQGVILSEIIHSVLGSYGRGCSEVFAFATSSRMINEFWQVVKGKVIVPSEAFDPYYLL</sequence>
<keyword evidence="2" id="KW-1185">Reference proteome</keyword>
<proteinExistence type="predicted"/>
<name>A0A8X6QDY4_NEPPI</name>
<dbReference type="AlphaFoldDB" id="A0A8X6QDY4"/>
<gene>
    <name evidence="1" type="ORF">NPIL_630561</name>
</gene>
<reference evidence="1" key="1">
    <citation type="submission" date="2020-08" db="EMBL/GenBank/DDBJ databases">
        <title>Multicomponent nature underlies the extraordinary mechanical properties of spider dragline silk.</title>
        <authorList>
            <person name="Kono N."/>
            <person name="Nakamura H."/>
            <person name="Mori M."/>
            <person name="Yoshida Y."/>
            <person name="Ohtoshi R."/>
            <person name="Malay A.D."/>
            <person name="Moran D.A.P."/>
            <person name="Tomita M."/>
            <person name="Numata K."/>
            <person name="Arakawa K."/>
        </authorList>
    </citation>
    <scope>NUCLEOTIDE SEQUENCE</scope>
</reference>
<evidence type="ECO:0000313" key="2">
    <source>
        <dbReference type="Proteomes" id="UP000887013"/>
    </source>
</evidence>